<evidence type="ECO:0000256" key="2">
    <source>
        <dbReference type="ARBA" id="ARBA00009085"/>
    </source>
</evidence>
<keyword evidence="11" id="KW-1185">Reference proteome</keyword>
<accession>A0ABQ0CUK9</accession>
<keyword evidence="4" id="KW-0645">Protease</keyword>
<evidence type="ECO:0000256" key="4">
    <source>
        <dbReference type="ARBA" id="ARBA00022670"/>
    </source>
</evidence>
<feature type="region of interest" description="Disordered" evidence="8">
    <location>
        <begin position="331"/>
        <end position="410"/>
    </location>
</feature>
<feature type="region of interest" description="Disordered" evidence="8">
    <location>
        <begin position="605"/>
        <end position="650"/>
    </location>
</feature>
<feature type="compositionally biased region" description="Polar residues" evidence="8">
    <location>
        <begin position="668"/>
        <end position="708"/>
    </location>
</feature>
<sequence>MKEFPRKFLSLRDINGIHRRSNSVPPEHKDKARPLSAETFRAIFKKDGSKSTLKSDGEQFEPDQVKIEQVQRRLEKADVPNSTVDYIKDIMLSNIGNGDVDKTVDFIILEQKAASGVIVPYDASVHMLGAENRGNVTCYLDSLLFAMFSKLDAFECMLKSDFPADDSRTKFATLLRIWVNLLRSGNLIRTDFVSYQGRRLAKARTSNISTDHQTLQLPLLSLQVDLFHQGKKDKDDHKVVYERMLNLAVPSDPEGKGIRLEDCLEEYFNARVDVLRDHEEGKKGSLDEKAWDDGSPLPSQTTIGLIRSVEGSSSLAAPPVDITPSQQYFVQPLERSSSQASGSKDLEQINSQDKPPKEVEPKPSNLPNISKRPSVRNRSTSVIQRVVVDENGRPTGPEDSVTTKRAKRQGSTVVKAVTIPAWQFFRFIPWHALTTNEPRSDSEVALNFDQRPIVGICLKRYAMTESGQPQRYNTFIDIPDCLRLPHFMLADDPKLDEDLSGLSNEYKLVLQSVVCHRGDSLQSGHYIAFARVAPKLLTGNRRHNFDPPPDYEEAQWVKFDDLETENRVTYVDDIKQALRSEMPYLLFYQIVPMFDMARCSIDGRELDPPSYNESKKRDNNEDSSSSAFGRLDGNRREDIQGPVTGLGSRAPSIRLSAEFERLHRDSLWSMSHTGSTPTGSRRESMANTESPAVTPGATSPVTTPVDETTASRLSRAASRFALGRQSRPQSQPGEGRISFSMTRLGVLMKPSREPLAEPSSNGPQIISASNSTDPLSDTSGKSPDSPIDGEKQLNSASQGKEKEKHRHRGKGKDKEKAEKHKGGQGEQPERECILM</sequence>
<dbReference type="EMBL" id="BAAFGZ010000250">
    <property type="protein sequence ID" value="GAB0137134.1"/>
    <property type="molecule type" value="Genomic_DNA"/>
</dbReference>
<name>A0ABQ0CUK9_9HYPO</name>
<feature type="compositionally biased region" description="Basic and acidic residues" evidence="8">
    <location>
        <begin position="605"/>
        <end position="620"/>
    </location>
</feature>
<evidence type="ECO:0000313" key="10">
    <source>
        <dbReference type="EMBL" id="GAB0137134.1"/>
    </source>
</evidence>
<feature type="compositionally biased region" description="Basic and acidic residues" evidence="8">
    <location>
        <begin position="812"/>
        <end position="835"/>
    </location>
</feature>
<dbReference type="InterPro" id="IPR001394">
    <property type="entry name" value="Peptidase_C19_UCH"/>
</dbReference>
<dbReference type="Gene3D" id="3.90.70.10">
    <property type="entry name" value="Cysteine proteinases"/>
    <property type="match status" value="2"/>
</dbReference>
<dbReference type="InterPro" id="IPR050164">
    <property type="entry name" value="Peptidase_C19"/>
</dbReference>
<dbReference type="Pfam" id="PF00443">
    <property type="entry name" value="UCH"/>
    <property type="match status" value="1"/>
</dbReference>
<reference evidence="11" key="1">
    <citation type="submission" date="2024-06" db="EMBL/GenBank/DDBJ databases">
        <title>Draft Genome Sequences of Epichloe bromicola Strains Isolated from Elymus ciliaris.</title>
        <authorList>
            <consortium name="Epichloe bromicola genome sequencing consortium"/>
            <person name="Miura A."/>
            <person name="Imano S."/>
            <person name="Ashida A."/>
            <person name="Sato I."/>
            <person name="Chiba S."/>
            <person name="Tanaka A."/>
            <person name="Camagna M."/>
            <person name="Takemoto D."/>
        </authorList>
    </citation>
    <scope>NUCLEOTIDE SEQUENCE [LARGE SCALE GENOMIC DNA]</scope>
    <source>
        <strain evidence="11">DP</strain>
    </source>
</reference>
<evidence type="ECO:0000256" key="7">
    <source>
        <dbReference type="ARBA" id="ARBA00022807"/>
    </source>
</evidence>
<comment type="catalytic activity">
    <reaction evidence="1">
        <text>Thiol-dependent hydrolysis of ester, thioester, amide, peptide and isopeptide bonds formed by the C-terminal Gly of ubiquitin (a 76-residue protein attached to proteins as an intracellular targeting signal).</text>
        <dbReference type="EC" id="3.4.19.12"/>
    </reaction>
</comment>
<keyword evidence="6" id="KW-0378">Hydrolase</keyword>
<dbReference type="SUPFAM" id="SSF54001">
    <property type="entry name" value="Cysteine proteinases"/>
    <property type="match status" value="1"/>
</dbReference>
<keyword evidence="7" id="KW-0788">Thiol protease</keyword>
<gene>
    <name evidence="10" type="primary">g5414</name>
    <name evidence="10" type="ORF">EsDP_00005414</name>
</gene>
<evidence type="ECO:0000256" key="6">
    <source>
        <dbReference type="ARBA" id="ARBA00022801"/>
    </source>
</evidence>
<feature type="region of interest" description="Disordered" evidence="8">
    <location>
        <begin position="752"/>
        <end position="835"/>
    </location>
</feature>
<evidence type="ECO:0000256" key="8">
    <source>
        <dbReference type="SAM" id="MobiDB-lite"/>
    </source>
</evidence>
<feature type="domain" description="USP" evidence="9">
    <location>
        <begin position="128"/>
        <end position="591"/>
    </location>
</feature>
<dbReference type="Proteomes" id="UP001562357">
    <property type="component" value="Unassembled WGS sequence"/>
</dbReference>
<evidence type="ECO:0000313" key="11">
    <source>
        <dbReference type="Proteomes" id="UP001562357"/>
    </source>
</evidence>
<evidence type="ECO:0000256" key="5">
    <source>
        <dbReference type="ARBA" id="ARBA00022786"/>
    </source>
</evidence>
<dbReference type="InterPro" id="IPR028889">
    <property type="entry name" value="USP"/>
</dbReference>
<keyword evidence="5" id="KW-0833">Ubl conjugation pathway</keyword>
<dbReference type="PROSITE" id="PS50235">
    <property type="entry name" value="USP_3"/>
    <property type="match status" value="1"/>
</dbReference>
<protein>
    <recommendedName>
        <fullName evidence="3">ubiquitinyl hydrolase 1</fullName>
        <ecNumber evidence="3">3.4.19.12</ecNumber>
    </recommendedName>
</protein>
<comment type="similarity">
    <text evidence="2">Belongs to the peptidase C19 family.</text>
</comment>
<feature type="compositionally biased region" description="Polar residues" evidence="8">
    <location>
        <begin position="331"/>
        <end position="353"/>
    </location>
</feature>
<feature type="region of interest" description="Disordered" evidence="8">
    <location>
        <begin position="668"/>
        <end position="739"/>
    </location>
</feature>
<organism evidence="10 11">
    <name type="scientific">Epichloe bromicola</name>
    <dbReference type="NCBI Taxonomy" id="79588"/>
    <lineage>
        <taxon>Eukaryota</taxon>
        <taxon>Fungi</taxon>
        <taxon>Dikarya</taxon>
        <taxon>Ascomycota</taxon>
        <taxon>Pezizomycotina</taxon>
        <taxon>Sordariomycetes</taxon>
        <taxon>Hypocreomycetidae</taxon>
        <taxon>Hypocreales</taxon>
        <taxon>Clavicipitaceae</taxon>
        <taxon>Epichloe</taxon>
    </lineage>
</organism>
<comment type="caution">
    <text evidence="10">The sequence shown here is derived from an EMBL/GenBank/DDBJ whole genome shotgun (WGS) entry which is preliminary data.</text>
</comment>
<dbReference type="EC" id="3.4.19.12" evidence="3"/>
<evidence type="ECO:0000256" key="3">
    <source>
        <dbReference type="ARBA" id="ARBA00012759"/>
    </source>
</evidence>
<dbReference type="InterPro" id="IPR038765">
    <property type="entry name" value="Papain-like_cys_pep_sf"/>
</dbReference>
<dbReference type="PANTHER" id="PTHR24006">
    <property type="entry name" value="UBIQUITIN CARBOXYL-TERMINAL HYDROLASE"/>
    <property type="match status" value="1"/>
</dbReference>
<evidence type="ECO:0000259" key="9">
    <source>
        <dbReference type="PROSITE" id="PS50235"/>
    </source>
</evidence>
<proteinExistence type="inferred from homology"/>
<evidence type="ECO:0000256" key="1">
    <source>
        <dbReference type="ARBA" id="ARBA00000707"/>
    </source>
</evidence>
<feature type="compositionally biased region" description="Polar residues" evidence="8">
    <location>
        <begin position="758"/>
        <end position="782"/>
    </location>
</feature>
<dbReference type="PANTHER" id="PTHR24006:SF722">
    <property type="entry name" value="UBIQUITIN CARBOXYL-TERMINAL HYDROLASE 48"/>
    <property type="match status" value="1"/>
</dbReference>
<feature type="compositionally biased region" description="Low complexity" evidence="8">
    <location>
        <begin position="710"/>
        <end position="719"/>
    </location>
</feature>